<dbReference type="Proteomes" id="UP000629287">
    <property type="component" value="Unassembled WGS sequence"/>
</dbReference>
<dbReference type="AlphaFoldDB" id="A0A8I0PGD1"/>
<gene>
    <name evidence="1" type="ORF">H4687_007929</name>
</gene>
<proteinExistence type="predicted"/>
<organism evidence="1 2">
    <name type="scientific">Streptomyces stelliscabiei</name>
    <dbReference type="NCBI Taxonomy" id="146820"/>
    <lineage>
        <taxon>Bacteria</taxon>
        <taxon>Bacillati</taxon>
        <taxon>Actinomycetota</taxon>
        <taxon>Actinomycetes</taxon>
        <taxon>Kitasatosporales</taxon>
        <taxon>Streptomycetaceae</taxon>
        <taxon>Streptomyces</taxon>
    </lineage>
</organism>
<reference evidence="1 2" key="1">
    <citation type="submission" date="2020-10" db="EMBL/GenBank/DDBJ databases">
        <title>Sequencing the genomes of 1000 actinobacteria strains.</title>
        <authorList>
            <person name="Klenk H.-P."/>
        </authorList>
    </citation>
    <scope>NUCLEOTIDE SEQUENCE [LARGE SCALE GENOMIC DNA]</scope>
    <source>
        <strain evidence="1 2">DSM 41803</strain>
    </source>
</reference>
<keyword evidence="2" id="KW-1185">Reference proteome</keyword>
<name>A0A8I0PGD1_9ACTN</name>
<evidence type="ECO:0000313" key="1">
    <source>
        <dbReference type="EMBL" id="MBE1601800.1"/>
    </source>
</evidence>
<comment type="caution">
    <text evidence="1">The sequence shown here is derived from an EMBL/GenBank/DDBJ whole genome shotgun (WGS) entry which is preliminary data.</text>
</comment>
<protein>
    <submittedName>
        <fullName evidence="1">Uncharacterized protein</fullName>
    </submittedName>
</protein>
<evidence type="ECO:0000313" key="2">
    <source>
        <dbReference type="Proteomes" id="UP000629287"/>
    </source>
</evidence>
<dbReference type="EMBL" id="JADBGF010000001">
    <property type="protein sequence ID" value="MBE1601800.1"/>
    <property type="molecule type" value="Genomic_DNA"/>
</dbReference>
<sequence length="70" mass="7496">MPPFLFSTDTPAGCADSSAHPIWAARNRLCGVPENSALGHVLRRLVREAQNPIGTASADFESSLEYEAPV</sequence>
<accession>A0A8I0PGD1</accession>